<dbReference type="Pfam" id="PF00498">
    <property type="entry name" value="FHA"/>
    <property type="match status" value="1"/>
</dbReference>
<comment type="similarity">
    <text evidence="5">Belongs to the Nibrin family.</text>
</comment>
<feature type="region of interest" description="Disordered" evidence="6">
    <location>
        <begin position="422"/>
        <end position="474"/>
    </location>
</feature>
<dbReference type="Pfam" id="PF16508">
    <property type="entry name" value="NIBRIN_BRCT_II"/>
    <property type="match status" value="1"/>
</dbReference>
<gene>
    <name evidence="8" type="ORF">BGZ97_006205</name>
</gene>
<feature type="region of interest" description="Disordered" evidence="6">
    <location>
        <begin position="693"/>
        <end position="788"/>
    </location>
</feature>
<name>A0A9P6US58_9FUNG</name>
<evidence type="ECO:0000313" key="9">
    <source>
        <dbReference type="Proteomes" id="UP000823405"/>
    </source>
</evidence>
<evidence type="ECO:0000259" key="7">
    <source>
        <dbReference type="PROSITE" id="PS50006"/>
    </source>
</evidence>
<evidence type="ECO:0000256" key="6">
    <source>
        <dbReference type="SAM" id="MobiDB-lite"/>
    </source>
</evidence>
<dbReference type="Gene3D" id="2.60.200.20">
    <property type="match status" value="1"/>
</dbReference>
<dbReference type="EMBL" id="JAAAIN010000276">
    <property type="protein sequence ID" value="KAG0316891.1"/>
    <property type="molecule type" value="Genomic_DNA"/>
</dbReference>
<comment type="subcellular location">
    <subcellularLocation>
        <location evidence="1">Nucleus</location>
    </subcellularLocation>
</comment>
<organism evidence="8 9">
    <name type="scientific">Linnemannia gamsii</name>
    <dbReference type="NCBI Taxonomy" id="64522"/>
    <lineage>
        <taxon>Eukaryota</taxon>
        <taxon>Fungi</taxon>
        <taxon>Fungi incertae sedis</taxon>
        <taxon>Mucoromycota</taxon>
        <taxon>Mortierellomycotina</taxon>
        <taxon>Mortierellomycetes</taxon>
        <taxon>Mortierellales</taxon>
        <taxon>Mortierellaceae</taxon>
        <taxon>Linnemannia</taxon>
    </lineage>
</organism>
<feature type="compositionally biased region" description="Low complexity" evidence="6">
    <location>
        <begin position="566"/>
        <end position="580"/>
    </location>
</feature>
<dbReference type="GO" id="GO:0000724">
    <property type="term" value="P:double-strand break repair via homologous recombination"/>
    <property type="evidence" value="ECO:0007669"/>
    <property type="project" value="TreeGrafter"/>
</dbReference>
<feature type="compositionally biased region" description="Basic and acidic residues" evidence="6">
    <location>
        <begin position="695"/>
        <end position="710"/>
    </location>
</feature>
<feature type="compositionally biased region" description="Basic and acidic residues" evidence="6">
    <location>
        <begin position="859"/>
        <end position="877"/>
    </location>
</feature>
<dbReference type="SUPFAM" id="SSF49879">
    <property type="entry name" value="SMAD/FHA domain"/>
    <property type="match status" value="1"/>
</dbReference>
<feature type="compositionally biased region" description="Polar residues" evidence="6">
    <location>
        <begin position="648"/>
        <end position="659"/>
    </location>
</feature>
<dbReference type="PANTHER" id="PTHR12162">
    <property type="entry name" value="NIBRIN-RELATED"/>
    <property type="match status" value="1"/>
</dbReference>
<feature type="compositionally biased region" description="Basic and acidic residues" evidence="6">
    <location>
        <begin position="624"/>
        <end position="634"/>
    </location>
</feature>
<feature type="region of interest" description="Disordered" evidence="6">
    <location>
        <begin position="489"/>
        <end position="673"/>
    </location>
</feature>
<keyword evidence="2" id="KW-0227">DNA damage</keyword>
<evidence type="ECO:0000256" key="1">
    <source>
        <dbReference type="ARBA" id="ARBA00004123"/>
    </source>
</evidence>
<accession>A0A9P6US58</accession>
<dbReference type="Proteomes" id="UP000823405">
    <property type="component" value="Unassembled WGS sequence"/>
</dbReference>
<dbReference type="GO" id="GO:0030870">
    <property type="term" value="C:Mre11 complex"/>
    <property type="evidence" value="ECO:0007669"/>
    <property type="project" value="InterPro"/>
</dbReference>
<keyword evidence="9" id="KW-1185">Reference proteome</keyword>
<protein>
    <recommendedName>
        <fullName evidence="7">FHA domain-containing protein</fullName>
    </recommendedName>
</protein>
<reference evidence="8" key="1">
    <citation type="journal article" date="2020" name="Fungal Divers.">
        <title>Resolving the Mortierellaceae phylogeny through synthesis of multi-gene phylogenetics and phylogenomics.</title>
        <authorList>
            <person name="Vandepol N."/>
            <person name="Liber J."/>
            <person name="Desiro A."/>
            <person name="Na H."/>
            <person name="Kennedy M."/>
            <person name="Barry K."/>
            <person name="Grigoriev I.V."/>
            <person name="Miller A.N."/>
            <person name="O'Donnell K."/>
            <person name="Stajich J.E."/>
            <person name="Bonito G."/>
        </authorList>
    </citation>
    <scope>NUCLEOTIDE SEQUENCE</scope>
    <source>
        <strain evidence="8">NVP60</strain>
    </source>
</reference>
<dbReference type="OrthoDB" id="552194at2759"/>
<dbReference type="PROSITE" id="PS50006">
    <property type="entry name" value="FHA_DOMAIN"/>
    <property type="match status" value="1"/>
</dbReference>
<evidence type="ECO:0000256" key="5">
    <source>
        <dbReference type="ARBA" id="ARBA00044757"/>
    </source>
</evidence>
<keyword evidence="3" id="KW-0234">DNA repair</keyword>
<dbReference type="Gene3D" id="3.40.50.10980">
    <property type="entry name" value="Nibrin, BRCT2 domain"/>
    <property type="match status" value="1"/>
</dbReference>
<sequence>MWFLVGQEANAGLRIWLKPEMTVTIGRQTAGDVLNLAGEDRSVSRRHVVISVSKPSLNSVTVRREHTKLTIRDLDSKSGVAVNNTRIEGGKDIEIIIDESHLWTTRDKRHVAGYGYGGWVDVNIGDKTNFRLERVDWSICSVGLNIQSKVGIVEMAAEMDVKVEESWIPGVSTHVVIGNNKVSQRIFLALAEGGYMVDSTWLKEQLKIFQESWETKGQSGARLIELKHPAPTPTGYEDAHIQWAPNFFRRTLFKDYRFISVTKPKVRSYQNIAQVIQCAGGMWSQEDPNKAHRVIRECMSSTLIPVFLKPDADVDMDPTFSTASNVLNKMGYRWVQEVEIGSALAYASTNMYCNPKYLKELPALAMISTLASVQVPISQLVGSAASTQSFVRPTASRATSYVEDAKDSPLLLDEAEETTAGSFDLSQLMAPPRRSIRKDPVSVGQATSSRPPPPPPQHTKASTAEKPVKKKAKTDRMALFFDGLDDEDDVIEVDSPNNHNSPPAQALPTPMGKATRQSSSLQTPVPVAWPDSEDIDIQQDVPLQRTTRQSSPKKDQSKANSSASEATKLTTTNIANTTAAEKGKAKSRLMNAMFEDDEDDETRLDSIKDSDSSRQDDAEAFVATDKEGDDKLKDNQNLFSYPVKESDTLSQLSAPSTRGTAGKKKKPTSFDVIREDMVALNLDVKLERQIQNMEEQERWKRLPPKTKGDSNKVMQWERSATLNTKSKRRKVAEQQDQQGQGSKSTEPQSGSPHANDDDVQILDGADQKDWPERWKKMPNFKNFSGPSLDLQEKWKNVPNFKAFRKSKLPGVKVEPREPMQLTLDGELVPKQEATAKKIASYLKREPEVPSVLVPVPQRKVSEKQREREDLQKLLADD</sequence>
<dbReference type="SMART" id="SM00240">
    <property type="entry name" value="FHA"/>
    <property type="match status" value="1"/>
</dbReference>
<feature type="compositionally biased region" description="Basic and acidic residues" evidence="6">
    <location>
        <begin position="765"/>
        <end position="775"/>
    </location>
</feature>
<dbReference type="InterPro" id="IPR043014">
    <property type="entry name" value="Nibrin_BRCT2_sf"/>
</dbReference>
<dbReference type="AlphaFoldDB" id="A0A9P6US58"/>
<evidence type="ECO:0000313" key="8">
    <source>
        <dbReference type="EMBL" id="KAG0316891.1"/>
    </source>
</evidence>
<keyword evidence="4" id="KW-0539">Nucleus</keyword>
<feature type="compositionally biased region" description="Basic and acidic residues" evidence="6">
    <location>
        <begin position="603"/>
        <end position="617"/>
    </location>
</feature>
<feature type="domain" description="FHA" evidence="7">
    <location>
        <begin position="23"/>
        <end position="87"/>
    </location>
</feature>
<dbReference type="InterPro" id="IPR032429">
    <property type="entry name" value="Nibrin_BRCT2"/>
</dbReference>
<evidence type="ECO:0000256" key="2">
    <source>
        <dbReference type="ARBA" id="ARBA00022763"/>
    </source>
</evidence>
<evidence type="ECO:0000256" key="3">
    <source>
        <dbReference type="ARBA" id="ARBA00023204"/>
    </source>
</evidence>
<proteinExistence type="inferred from homology"/>
<comment type="caution">
    <text evidence="8">The sequence shown here is derived from an EMBL/GenBank/DDBJ whole genome shotgun (WGS) entry which is preliminary data.</text>
</comment>
<dbReference type="InterPro" id="IPR040227">
    <property type="entry name" value="Nibrin-rel"/>
</dbReference>
<dbReference type="PANTHER" id="PTHR12162:SF0">
    <property type="entry name" value="NIBRIN"/>
    <property type="match status" value="1"/>
</dbReference>
<feature type="compositionally biased region" description="Polar residues" evidence="6">
    <location>
        <begin position="734"/>
        <end position="752"/>
    </location>
</feature>
<dbReference type="GO" id="GO:0003684">
    <property type="term" value="F:damaged DNA binding"/>
    <property type="evidence" value="ECO:0007669"/>
    <property type="project" value="TreeGrafter"/>
</dbReference>
<feature type="region of interest" description="Disordered" evidence="6">
    <location>
        <begin position="855"/>
        <end position="877"/>
    </location>
</feature>
<evidence type="ECO:0000256" key="4">
    <source>
        <dbReference type="ARBA" id="ARBA00023242"/>
    </source>
</evidence>
<dbReference type="InterPro" id="IPR000253">
    <property type="entry name" value="FHA_dom"/>
</dbReference>
<dbReference type="GO" id="GO:0007095">
    <property type="term" value="P:mitotic G2 DNA damage checkpoint signaling"/>
    <property type="evidence" value="ECO:0007669"/>
    <property type="project" value="InterPro"/>
</dbReference>
<dbReference type="InterPro" id="IPR008984">
    <property type="entry name" value="SMAD_FHA_dom_sf"/>
</dbReference>